<dbReference type="Pfam" id="PF01494">
    <property type="entry name" value="FAD_binding_3"/>
    <property type="match status" value="1"/>
</dbReference>
<feature type="transmembrane region" description="Helical" evidence="5">
    <location>
        <begin position="6"/>
        <end position="24"/>
    </location>
</feature>
<keyword evidence="8" id="KW-1185">Reference proteome</keyword>
<proteinExistence type="predicted"/>
<keyword evidence="2" id="KW-0274">FAD</keyword>
<keyword evidence="3" id="KW-0560">Oxidoreductase</keyword>
<reference evidence="7 8" key="1">
    <citation type="journal article" date="2016" name="Mol. Biol. Evol.">
        <title>Comparative Genomics of Early-Diverging Mushroom-Forming Fungi Provides Insights into the Origins of Lignocellulose Decay Capabilities.</title>
        <authorList>
            <person name="Nagy L.G."/>
            <person name="Riley R."/>
            <person name="Tritt A."/>
            <person name="Adam C."/>
            <person name="Daum C."/>
            <person name="Floudas D."/>
            <person name="Sun H."/>
            <person name="Yadav J.S."/>
            <person name="Pangilinan J."/>
            <person name="Larsson K.H."/>
            <person name="Matsuura K."/>
            <person name="Barry K."/>
            <person name="Labutti K."/>
            <person name="Kuo R."/>
            <person name="Ohm R.A."/>
            <person name="Bhattacharya S.S."/>
            <person name="Shirouzu T."/>
            <person name="Yoshinaga Y."/>
            <person name="Martin F.M."/>
            <person name="Grigoriev I.V."/>
            <person name="Hibbett D.S."/>
        </authorList>
    </citation>
    <scope>NUCLEOTIDE SEQUENCE [LARGE SCALE GENOMIC DNA]</scope>
    <source>
        <strain evidence="7 8">HHB14362 ss-1</strain>
    </source>
</reference>
<evidence type="ECO:0000256" key="2">
    <source>
        <dbReference type="ARBA" id="ARBA00022827"/>
    </source>
</evidence>
<dbReference type="Gene3D" id="3.50.50.60">
    <property type="entry name" value="FAD/NAD(P)-binding domain"/>
    <property type="match status" value="1"/>
</dbReference>
<keyword evidence="1" id="KW-0285">Flavoprotein</keyword>
<gene>
    <name evidence="7" type="ORF">NEOLEDRAFT_1123655</name>
</gene>
<dbReference type="Proteomes" id="UP000076761">
    <property type="component" value="Unassembled WGS sequence"/>
</dbReference>
<evidence type="ECO:0000256" key="5">
    <source>
        <dbReference type="SAM" id="Phobius"/>
    </source>
</evidence>
<evidence type="ECO:0000256" key="4">
    <source>
        <dbReference type="ARBA" id="ARBA00023033"/>
    </source>
</evidence>
<dbReference type="InterPro" id="IPR036188">
    <property type="entry name" value="FAD/NAD-bd_sf"/>
</dbReference>
<sequence length="395" mass="43514">MNDITPPVLIVGAGMGGLVLAQALKKRGIPFLIFERDQSINSRTQGWGLTLQEFSTPKLLSLLPDTVGANFFSALVDPTHGGNQRTMVFLNMASGELMVELSVPGRKRLDRIKMRQMMLDGDGGVDVQWGKTLVSYTTTERGIKANFADGTEYEGGLLVGLDGVHSVVRAVLFPEHAKPVRVPVHMLGVELELTRELISPLLEVNPVMFLGGSPTGVCVFYAVLSSPKVNGTAALAPEEHRWHVQVNISWLKADGAPSVPESNEARVELLLERMTKVWVPLRNAVEKGMTSKTVVGSVTIADWVIPENPWDNLDGRVTIAGDAAHTMTMFRGEGFNNAVLDLHNLVQALQEIYSTPTDDASKRAKLISEYEEELRERRPRVVLASRQQCLMMHDW</sequence>
<dbReference type="InParanoid" id="A0A165NL30"/>
<dbReference type="GO" id="GO:0004497">
    <property type="term" value="F:monooxygenase activity"/>
    <property type="evidence" value="ECO:0007669"/>
    <property type="project" value="UniProtKB-KW"/>
</dbReference>
<name>A0A165NL30_9AGAM</name>
<feature type="non-terminal residue" evidence="7">
    <location>
        <position position="395"/>
    </location>
</feature>
<evidence type="ECO:0000313" key="7">
    <source>
        <dbReference type="EMBL" id="KZT19795.1"/>
    </source>
</evidence>
<dbReference type="InterPro" id="IPR002938">
    <property type="entry name" value="FAD-bd"/>
</dbReference>
<dbReference type="AlphaFoldDB" id="A0A165NL30"/>
<accession>A0A165NL30</accession>
<keyword evidence="4" id="KW-0503">Monooxygenase</keyword>
<dbReference type="EMBL" id="KV425633">
    <property type="protein sequence ID" value="KZT19795.1"/>
    <property type="molecule type" value="Genomic_DNA"/>
</dbReference>
<evidence type="ECO:0000313" key="8">
    <source>
        <dbReference type="Proteomes" id="UP000076761"/>
    </source>
</evidence>
<keyword evidence="5" id="KW-0472">Membrane</keyword>
<dbReference type="STRING" id="1314782.A0A165NL30"/>
<evidence type="ECO:0000256" key="3">
    <source>
        <dbReference type="ARBA" id="ARBA00023002"/>
    </source>
</evidence>
<dbReference type="OrthoDB" id="655030at2759"/>
<keyword evidence="5" id="KW-0812">Transmembrane</keyword>
<organism evidence="7 8">
    <name type="scientific">Neolentinus lepideus HHB14362 ss-1</name>
    <dbReference type="NCBI Taxonomy" id="1314782"/>
    <lineage>
        <taxon>Eukaryota</taxon>
        <taxon>Fungi</taxon>
        <taxon>Dikarya</taxon>
        <taxon>Basidiomycota</taxon>
        <taxon>Agaricomycotina</taxon>
        <taxon>Agaricomycetes</taxon>
        <taxon>Gloeophyllales</taxon>
        <taxon>Gloeophyllaceae</taxon>
        <taxon>Neolentinus</taxon>
    </lineage>
</organism>
<evidence type="ECO:0000259" key="6">
    <source>
        <dbReference type="Pfam" id="PF01494"/>
    </source>
</evidence>
<dbReference type="PANTHER" id="PTHR47178">
    <property type="entry name" value="MONOOXYGENASE, FAD-BINDING"/>
    <property type="match status" value="1"/>
</dbReference>
<keyword evidence="5" id="KW-1133">Transmembrane helix</keyword>
<feature type="domain" description="FAD-binding" evidence="6">
    <location>
        <begin position="7"/>
        <end position="380"/>
    </location>
</feature>
<dbReference type="GO" id="GO:0071949">
    <property type="term" value="F:FAD binding"/>
    <property type="evidence" value="ECO:0007669"/>
    <property type="project" value="InterPro"/>
</dbReference>
<dbReference type="PANTHER" id="PTHR47178:SF1">
    <property type="entry name" value="FAD-BINDING DOMAIN-CONTAINING PROTEIN-RELATED"/>
    <property type="match status" value="1"/>
</dbReference>
<protein>
    <submittedName>
        <fullName evidence="7">FAD/NAD(P)-binding domain-containing protein</fullName>
    </submittedName>
</protein>
<dbReference type="PRINTS" id="PR00420">
    <property type="entry name" value="RNGMNOXGNASE"/>
</dbReference>
<dbReference type="SUPFAM" id="SSF51905">
    <property type="entry name" value="FAD/NAD(P)-binding domain"/>
    <property type="match status" value="1"/>
</dbReference>
<evidence type="ECO:0000256" key="1">
    <source>
        <dbReference type="ARBA" id="ARBA00022630"/>
    </source>
</evidence>